<dbReference type="InterPro" id="IPR036366">
    <property type="entry name" value="PGBDSf"/>
</dbReference>
<dbReference type="InterPro" id="IPR036505">
    <property type="entry name" value="Amidase/PGRP_sf"/>
</dbReference>
<dbReference type="EC" id="3.5.1.28" evidence="3"/>
<dbReference type="InterPro" id="IPR036365">
    <property type="entry name" value="PGBD-like_sf"/>
</dbReference>
<comment type="similarity">
    <text evidence="2">Belongs to the N-acetylmuramoyl-L-alanine amidase 2 family.</text>
</comment>
<dbReference type="GO" id="GO:0008745">
    <property type="term" value="F:N-acetylmuramoyl-L-alanine amidase activity"/>
    <property type="evidence" value="ECO:0007669"/>
    <property type="project" value="UniProtKB-EC"/>
</dbReference>
<protein>
    <recommendedName>
        <fullName evidence="3">N-acetylmuramoyl-L-alanine amidase</fullName>
        <ecNumber evidence="3">3.5.1.28</ecNumber>
    </recommendedName>
</protein>
<keyword evidence="4 8" id="KW-0378">Hydrolase</keyword>
<dbReference type="GO" id="GO:0009253">
    <property type="term" value="P:peptidoglycan catabolic process"/>
    <property type="evidence" value="ECO:0007669"/>
    <property type="project" value="InterPro"/>
</dbReference>
<dbReference type="SUPFAM" id="SSF47090">
    <property type="entry name" value="PGBD-like"/>
    <property type="match status" value="1"/>
</dbReference>
<sequence>MTDAVAEITRPDSPLVDRLRPSPNHGARRAGYETAKPDMLVLHYTGMPAGRGRSACERAVSWLTDTRSQVSAHYVIDEDGTILQLVPESRRAWHAGVSSWAGETDLNSASIGIEIVNPGYWWDMAAAPDRAAGEPVETHPGYTDFPAAQVDAVIALCRDILARNPVPADRVLAHSDIAPARKQDPGEKFPWERLAAAGVGLWTAPEPVGGGRFFTKGDEGQPIQALQAMFGVYGYGLSVTGVYDDATEQVVKAFQRHWRQTRVDGVADVSTITTLRRLMALRPVSSDARAEARA</sequence>
<evidence type="ECO:0000256" key="6">
    <source>
        <dbReference type="SAM" id="MobiDB-lite"/>
    </source>
</evidence>
<dbReference type="KEGG" id="mflg:ABS361_02715"/>
<accession>A0AAU7XCA1</accession>
<organism evidence="8">
    <name type="scientific">Methyloraptor flagellatus</name>
    <dbReference type="NCBI Taxonomy" id="3162530"/>
    <lineage>
        <taxon>Bacteria</taxon>
        <taxon>Pseudomonadati</taxon>
        <taxon>Pseudomonadota</taxon>
        <taxon>Alphaproteobacteria</taxon>
        <taxon>Hyphomicrobiales</taxon>
        <taxon>Ancalomicrobiaceae</taxon>
        <taxon>Methyloraptor</taxon>
    </lineage>
</organism>
<feature type="domain" description="N-acetylmuramoyl-L-alanine amidase" evidence="7">
    <location>
        <begin position="25"/>
        <end position="186"/>
    </location>
</feature>
<evidence type="ECO:0000256" key="3">
    <source>
        <dbReference type="ARBA" id="ARBA00011901"/>
    </source>
</evidence>
<dbReference type="PANTHER" id="PTHR30417">
    <property type="entry name" value="N-ACETYLMURAMOYL-L-ALANINE AMIDASE AMID"/>
    <property type="match status" value="1"/>
</dbReference>
<dbReference type="Gene3D" id="3.40.80.10">
    <property type="entry name" value="Peptidoglycan recognition protein-like"/>
    <property type="match status" value="1"/>
</dbReference>
<dbReference type="SUPFAM" id="SSF55846">
    <property type="entry name" value="N-acetylmuramoyl-L-alanine amidase-like"/>
    <property type="match status" value="1"/>
</dbReference>
<keyword evidence="5" id="KW-0961">Cell wall biogenesis/degradation</keyword>
<dbReference type="Pfam" id="PF01510">
    <property type="entry name" value="Amidase_2"/>
    <property type="match status" value="1"/>
</dbReference>
<dbReference type="GO" id="GO:0071555">
    <property type="term" value="P:cell wall organization"/>
    <property type="evidence" value="ECO:0007669"/>
    <property type="project" value="UniProtKB-KW"/>
</dbReference>
<dbReference type="CDD" id="cd06583">
    <property type="entry name" value="PGRP"/>
    <property type="match status" value="1"/>
</dbReference>
<dbReference type="GO" id="GO:0009254">
    <property type="term" value="P:peptidoglycan turnover"/>
    <property type="evidence" value="ECO:0007669"/>
    <property type="project" value="TreeGrafter"/>
</dbReference>
<evidence type="ECO:0000256" key="5">
    <source>
        <dbReference type="ARBA" id="ARBA00023316"/>
    </source>
</evidence>
<dbReference type="InterPro" id="IPR002477">
    <property type="entry name" value="Peptidoglycan-bd-like"/>
</dbReference>
<evidence type="ECO:0000259" key="7">
    <source>
        <dbReference type="SMART" id="SM00644"/>
    </source>
</evidence>
<dbReference type="Pfam" id="PF01471">
    <property type="entry name" value="PG_binding_1"/>
    <property type="match status" value="1"/>
</dbReference>
<evidence type="ECO:0000256" key="1">
    <source>
        <dbReference type="ARBA" id="ARBA00001561"/>
    </source>
</evidence>
<feature type="region of interest" description="Disordered" evidence="6">
    <location>
        <begin position="1"/>
        <end position="32"/>
    </location>
</feature>
<dbReference type="RefSeq" id="WP_407050313.1">
    <property type="nucleotide sequence ID" value="NZ_CP158568.1"/>
</dbReference>
<evidence type="ECO:0000256" key="4">
    <source>
        <dbReference type="ARBA" id="ARBA00022801"/>
    </source>
</evidence>
<dbReference type="AlphaFoldDB" id="A0AAU7XCA1"/>
<dbReference type="EMBL" id="CP158568">
    <property type="protein sequence ID" value="XBY45223.1"/>
    <property type="molecule type" value="Genomic_DNA"/>
</dbReference>
<dbReference type="PANTHER" id="PTHR30417:SF1">
    <property type="entry name" value="N-ACETYLMURAMOYL-L-ALANINE AMIDASE AMID"/>
    <property type="match status" value="1"/>
</dbReference>
<proteinExistence type="inferred from homology"/>
<evidence type="ECO:0000256" key="2">
    <source>
        <dbReference type="ARBA" id="ARBA00007553"/>
    </source>
</evidence>
<dbReference type="InterPro" id="IPR002502">
    <property type="entry name" value="Amidase_domain"/>
</dbReference>
<dbReference type="InterPro" id="IPR051206">
    <property type="entry name" value="NAMLAA_amidase_2"/>
</dbReference>
<reference evidence="8" key="1">
    <citation type="submission" date="2024-06" db="EMBL/GenBank/DDBJ databases">
        <title>Methylostella associata gen. nov., sp. nov., a novel Ancalomicrobiaceae-affiliated facultatively methylotrophic bacteria that feed on methanotrophs of the genus Methylococcus.</title>
        <authorList>
            <person name="Saltykova V."/>
            <person name="Danilova O.V."/>
            <person name="Oshkin I.Y."/>
            <person name="Belova S.E."/>
            <person name="Pimenov N.V."/>
            <person name="Dedysh S.N."/>
        </authorList>
    </citation>
    <scope>NUCLEOTIDE SEQUENCE</scope>
    <source>
        <strain evidence="8">S20</strain>
    </source>
</reference>
<evidence type="ECO:0000313" key="8">
    <source>
        <dbReference type="EMBL" id="XBY45223.1"/>
    </source>
</evidence>
<name>A0AAU7XCA1_9HYPH</name>
<dbReference type="SMART" id="SM00644">
    <property type="entry name" value="Ami_2"/>
    <property type="match status" value="1"/>
</dbReference>
<gene>
    <name evidence="8" type="ORF">ABS361_02715</name>
</gene>
<dbReference type="Gene3D" id="1.10.101.10">
    <property type="entry name" value="PGBD-like superfamily/PGBD"/>
    <property type="match status" value="1"/>
</dbReference>
<dbReference type="GO" id="GO:0019867">
    <property type="term" value="C:outer membrane"/>
    <property type="evidence" value="ECO:0007669"/>
    <property type="project" value="TreeGrafter"/>
</dbReference>
<comment type="catalytic activity">
    <reaction evidence="1">
        <text>Hydrolyzes the link between N-acetylmuramoyl residues and L-amino acid residues in certain cell-wall glycopeptides.</text>
        <dbReference type="EC" id="3.5.1.28"/>
    </reaction>
</comment>